<evidence type="ECO:0000313" key="8">
    <source>
        <dbReference type="EMBL" id="NEW33893.1"/>
    </source>
</evidence>
<sequence>MTIDAPTAPEPSEVALVAQAVDGNPDAVARILRDLQDPIYRLALRMTGRPADAEDATPEILLRVFTRLAMWRGEAKLLTWAYRIGVNHLLNQRRRSPQEAAQLSLDAFGDKLTEDLATDYPGPDAELLATEVRLQCSQAMLQCLSREERVAFVLDDVFGVGSTEASWILDITPTAYRKRLERAKKRLRTFLTSACGIASEQARCRCARRVDYAISTGRINPQHPELATHPVSAGAATAELQMIALHDAAAIFRAHPDYALPDAKRNAVADLLKSGRFPLLADHTG</sequence>
<protein>
    <submittedName>
        <fullName evidence="8">RNA polymerase sigma factor</fullName>
    </submittedName>
</protein>
<dbReference type="GO" id="GO:0016987">
    <property type="term" value="F:sigma factor activity"/>
    <property type="evidence" value="ECO:0007669"/>
    <property type="project" value="UniProtKB-KW"/>
</dbReference>
<accession>A0A6P1CQF5</accession>
<evidence type="ECO:0000259" key="7">
    <source>
        <dbReference type="Pfam" id="PF08281"/>
    </source>
</evidence>
<dbReference type="InterPro" id="IPR036388">
    <property type="entry name" value="WH-like_DNA-bd_sf"/>
</dbReference>
<comment type="caution">
    <text evidence="8">The sequence shown here is derived from an EMBL/GenBank/DDBJ whole genome shotgun (WGS) entry which is preliminary data.</text>
</comment>
<evidence type="ECO:0000256" key="5">
    <source>
        <dbReference type="ARBA" id="ARBA00023163"/>
    </source>
</evidence>
<evidence type="ECO:0000313" key="9">
    <source>
        <dbReference type="Proteomes" id="UP000471166"/>
    </source>
</evidence>
<dbReference type="Gene3D" id="1.10.10.10">
    <property type="entry name" value="Winged helix-like DNA-binding domain superfamily/Winged helix DNA-binding domain"/>
    <property type="match status" value="1"/>
</dbReference>
<dbReference type="GO" id="GO:0006352">
    <property type="term" value="P:DNA-templated transcription initiation"/>
    <property type="evidence" value="ECO:0007669"/>
    <property type="project" value="InterPro"/>
</dbReference>
<feature type="domain" description="RNA polymerase sigma-70 region 2" evidence="6">
    <location>
        <begin position="33"/>
        <end position="95"/>
    </location>
</feature>
<dbReference type="NCBIfam" id="TIGR02937">
    <property type="entry name" value="sigma70-ECF"/>
    <property type="match status" value="1"/>
</dbReference>
<dbReference type="PANTHER" id="PTHR43133">
    <property type="entry name" value="RNA POLYMERASE ECF-TYPE SIGMA FACTO"/>
    <property type="match status" value="1"/>
</dbReference>
<keyword evidence="4" id="KW-0238">DNA-binding</keyword>
<comment type="similarity">
    <text evidence="1">Belongs to the sigma-70 factor family. ECF subfamily.</text>
</comment>
<dbReference type="RefSeq" id="WP_163845326.1">
    <property type="nucleotide sequence ID" value="NZ_JAAGVB010000020.1"/>
</dbReference>
<dbReference type="PANTHER" id="PTHR43133:SF8">
    <property type="entry name" value="RNA POLYMERASE SIGMA FACTOR HI_1459-RELATED"/>
    <property type="match status" value="1"/>
</dbReference>
<reference evidence="8 9" key="1">
    <citation type="submission" date="2020-01" db="EMBL/GenBank/DDBJ databases">
        <title>Genetics and antimicrobial susceptibilities of Nocardia species isolated from the soil; a comparison with species isolated from humans.</title>
        <authorList>
            <person name="Carrasco G."/>
            <person name="Monzon S."/>
            <person name="Sansegundo M."/>
            <person name="Garcia E."/>
            <person name="Garrido N."/>
            <person name="Medina M.J."/>
            <person name="Villalon P."/>
            <person name="Ramirez-Arocha A.C."/>
            <person name="Jimenez P."/>
            <person name="Cuesta I."/>
            <person name="Valdezate S."/>
        </authorList>
    </citation>
    <scope>NUCLEOTIDE SEQUENCE [LARGE SCALE GENOMIC DNA]</scope>
    <source>
        <strain evidence="8 9">CNM20110626</strain>
    </source>
</reference>
<dbReference type="AlphaFoldDB" id="A0A6P1CQF5"/>
<dbReference type="Pfam" id="PF04542">
    <property type="entry name" value="Sigma70_r2"/>
    <property type="match status" value="1"/>
</dbReference>
<dbReference type="Gene3D" id="1.10.1740.10">
    <property type="match status" value="1"/>
</dbReference>
<dbReference type="EMBL" id="JAAGVB010000020">
    <property type="protein sequence ID" value="NEW33893.1"/>
    <property type="molecule type" value="Genomic_DNA"/>
</dbReference>
<evidence type="ECO:0000259" key="6">
    <source>
        <dbReference type="Pfam" id="PF04542"/>
    </source>
</evidence>
<gene>
    <name evidence="8" type="ORF">GV791_15175</name>
</gene>
<dbReference type="GO" id="GO:0003677">
    <property type="term" value="F:DNA binding"/>
    <property type="evidence" value="ECO:0007669"/>
    <property type="project" value="UniProtKB-KW"/>
</dbReference>
<dbReference type="InterPro" id="IPR013325">
    <property type="entry name" value="RNA_pol_sigma_r2"/>
</dbReference>
<dbReference type="InterPro" id="IPR013249">
    <property type="entry name" value="RNA_pol_sigma70_r4_t2"/>
</dbReference>
<evidence type="ECO:0000256" key="4">
    <source>
        <dbReference type="ARBA" id="ARBA00023125"/>
    </source>
</evidence>
<dbReference type="Proteomes" id="UP000471166">
    <property type="component" value="Unassembled WGS sequence"/>
</dbReference>
<dbReference type="InterPro" id="IPR039425">
    <property type="entry name" value="RNA_pol_sigma-70-like"/>
</dbReference>
<dbReference type="Pfam" id="PF08281">
    <property type="entry name" value="Sigma70_r4_2"/>
    <property type="match status" value="1"/>
</dbReference>
<proteinExistence type="inferred from homology"/>
<keyword evidence="3" id="KW-0731">Sigma factor</keyword>
<organism evidence="8 9">
    <name type="scientific">Nocardia cyriacigeorgica</name>
    <dbReference type="NCBI Taxonomy" id="135487"/>
    <lineage>
        <taxon>Bacteria</taxon>
        <taxon>Bacillati</taxon>
        <taxon>Actinomycetota</taxon>
        <taxon>Actinomycetes</taxon>
        <taxon>Mycobacteriales</taxon>
        <taxon>Nocardiaceae</taxon>
        <taxon>Nocardia</taxon>
    </lineage>
</organism>
<evidence type="ECO:0000256" key="2">
    <source>
        <dbReference type="ARBA" id="ARBA00023015"/>
    </source>
</evidence>
<feature type="domain" description="RNA polymerase sigma factor 70 region 4 type 2" evidence="7">
    <location>
        <begin position="138"/>
        <end position="187"/>
    </location>
</feature>
<dbReference type="InterPro" id="IPR007627">
    <property type="entry name" value="RNA_pol_sigma70_r2"/>
</dbReference>
<evidence type="ECO:0000256" key="3">
    <source>
        <dbReference type="ARBA" id="ARBA00023082"/>
    </source>
</evidence>
<dbReference type="InterPro" id="IPR014284">
    <property type="entry name" value="RNA_pol_sigma-70_dom"/>
</dbReference>
<dbReference type="SUPFAM" id="SSF88659">
    <property type="entry name" value="Sigma3 and sigma4 domains of RNA polymerase sigma factors"/>
    <property type="match status" value="1"/>
</dbReference>
<keyword evidence="2" id="KW-0805">Transcription regulation</keyword>
<evidence type="ECO:0000256" key="1">
    <source>
        <dbReference type="ARBA" id="ARBA00010641"/>
    </source>
</evidence>
<dbReference type="InterPro" id="IPR013324">
    <property type="entry name" value="RNA_pol_sigma_r3/r4-like"/>
</dbReference>
<dbReference type="SUPFAM" id="SSF88946">
    <property type="entry name" value="Sigma2 domain of RNA polymerase sigma factors"/>
    <property type="match status" value="1"/>
</dbReference>
<name>A0A6P1CQF5_9NOCA</name>
<keyword evidence="5" id="KW-0804">Transcription</keyword>